<organism evidence="2 3">
    <name type="scientific">Halarcobacter mediterraneus</name>
    <dbReference type="NCBI Taxonomy" id="2023153"/>
    <lineage>
        <taxon>Bacteria</taxon>
        <taxon>Pseudomonadati</taxon>
        <taxon>Campylobacterota</taxon>
        <taxon>Epsilonproteobacteria</taxon>
        <taxon>Campylobacterales</taxon>
        <taxon>Arcobacteraceae</taxon>
        <taxon>Halarcobacter</taxon>
    </lineage>
</organism>
<proteinExistence type="predicted"/>
<sequence>MDQERRMNFLRILTLVIFLFLFSGCFSLTKELPPQKTYTIGLNNKEIKKSKLNTKKSLKVYEPKVINSLNTKAMNYIKDNIYKSSYVLSKWSDEPSRMIQQLISSYLNKTQIFEYVSSSDLRLKSDYKLLSELISFEHIYIKNNSFASLEIRVFLIDNKSKKTYFQTFSYLEKLPENTTKEYVVTMNSISKTFTEDLTLFIINSLNNHTIK</sequence>
<dbReference type="Pfam" id="PF03886">
    <property type="entry name" value="ABC_trans_aux"/>
    <property type="match status" value="1"/>
</dbReference>
<keyword evidence="3" id="KW-1185">Reference proteome</keyword>
<dbReference type="Gene3D" id="3.40.50.10610">
    <property type="entry name" value="ABC-type transport auxiliary lipoprotein component"/>
    <property type="match status" value="1"/>
</dbReference>
<dbReference type="Proteomes" id="UP000289718">
    <property type="component" value="Unassembled WGS sequence"/>
</dbReference>
<gene>
    <name evidence="2" type="ORF">CP965_03025</name>
</gene>
<dbReference type="SUPFAM" id="SSF159594">
    <property type="entry name" value="XCC0632-like"/>
    <property type="match status" value="1"/>
</dbReference>
<dbReference type="PROSITE" id="PS51257">
    <property type="entry name" value="PROKAR_LIPOPROTEIN"/>
    <property type="match status" value="1"/>
</dbReference>
<dbReference type="InterPro" id="IPR005586">
    <property type="entry name" value="ABC_trans_aux"/>
</dbReference>
<reference evidence="2 3" key="1">
    <citation type="submission" date="2017-09" db="EMBL/GenBank/DDBJ databases">
        <title>Genomics of the genus Arcobacter.</title>
        <authorList>
            <person name="Perez-Cataluna A."/>
            <person name="Figueras M.J."/>
            <person name="Salas-Masso N."/>
        </authorList>
    </citation>
    <scope>NUCLEOTIDE SEQUENCE [LARGE SCALE GENOMIC DNA]</scope>
    <source>
        <strain evidence="2 3">F156-34</strain>
    </source>
</reference>
<accession>A0A4Q1B5M6</accession>
<protein>
    <recommendedName>
        <fullName evidence="1">ABC-type transport auxiliary lipoprotein component domain-containing protein</fullName>
    </recommendedName>
</protein>
<feature type="domain" description="ABC-type transport auxiliary lipoprotein component" evidence="1">
    <location>
        <begin position="54"/>
        <end position="196"/>
    </location>
</feature>
<evidence type="ECO:0000259" key="1">
    <source>
        <dbReference type="Pfam" id="PF03886"/>
    </source>
</evidence>
<name>A0A4Q1B5M6_9BACT</name>
<dbReference type="OrthoDB" id="5568302at2"/>
<evidence type="ECO:0000313" key="3">
    <source>
        <dbReference type="Proteomes" id="UP000289718"/>
    </source>
</evidence>
<dbReference type="EMBL" id="NXIE01000001">
    <property type="protein sequence ID" value="RXK14437.1"/>
    <property type="molecule type" value="Genomic_DNA"/>
</dbReference>
<dbReference type="AlphaFoldDB" id="A0A4Q1B5M6"/>
<comment type="caution">
    <text evidence="2">The sequence shown here is derived from an EMBL/GenBank/DDBJ whole genome shotgun (WGS) entry which is preliminary data.</text>
</comment>
<evidence type="ECO:0000313" key="2">
    <source>
        <dbReference type="EMBL" id="RXK14437.1"/>
    </source>
</evidence>